<dbReference type="Proteomes" id="UP000193689">
    <property type="component" value="Unassembled WGS sequence"/>
</dbReference>
<dbReference type="GO" id="GO:0000981">
    <property type="term" value="F:DNA-binding transcription factor activity, RNA polymerase II-specific"/>
    <property type="evidence" value="ECO:0007669"/>
    <property type="project" value="InterPro"/>
</dbReference>
<keyword evidence="1" id="KW-0479">Metal-binding</keyword>
<dbReference type="PROSITE" id="PS00463">
    <property type="entry name" value="ZN2_CY6_FUNGAL_1"/>
    <property type="match status" value="1"/>
</dbReference>
<evidence type="ECO:0000256" key="7">
    <source>
        <dbReference type="SAM" id="MobiDB-lite"/>
    </source>
</evidence>
<keyword evidence="2" id="KW-0862">Zinc</keyword>
<name>A0A1Y2DKS0_9PEZI</name>
<dbReference type="EMBL" id="MCFJ01000013">
    <property type="protein sequence ID" value="ORY59726.1"/>
    <property type="molecule type" value="Genomic_DNA"/>
</dbReference>
<keyword evidence="10" id="KW-1185">Reference proteome</keyword>
<protein>
    <recommendedName>
        <fullName evidence="8">Zn(2)-C6 fungal-type domain-containing protein</fullName>
    </recommendedName>
</protein>
<keyword evidence="6" id="KW-0539">Nucleus</keyword>
<comment type="caution">
    <text evidence="9">The sequence shown here is derived from an EMBL/GenBank/DDBJ whole genome shotgun (WGS) entry which is preliminary data.</text>
</comment>
<gene>
    <name evidence="9" type="ORF">BCR38DRAFT_445346</name>
</gene>
<dbReference type="AlphaFoldDB" id="A0A1Y2DKS0"/>
<evidence type="ECO:0000256" key="4">
    <source>
        <dbReference type="ARBA" id="ARBA00023125"/>
    </source>
</evidence>
<dbReference type="Pfam" id="PF11951">
    <property type="entry name" value="Fungal_trans_2"/>
    <property type="match status" value="1"/>
</dbReference>
<dbReference type="RefSeq" id="XP_040712300.1">
    <property type="nucleotide sequence ID" value="XM_040861007.1"/>
</dbReference>
<feature type="domain" description="Zn(2)-C6 fungal-type" evidence="8">
    <location>
        <begin position="26"/>
        <end position="54"/>
    </location>
</feature>
<keyword evidence="4" id="KW-0238">DNA-binding</keyword>
<feature type="compositionally biased region" description="Polar residues" evidence="7">
    <location>
        <begin position="1"/>
        <end position="13"/>
    </location>
</feature>
<dbReference type="InterPro" id="IPR052360">
    <property type="entry name" value="Transcr_Regulatory_Proteins"/>
</dbReference>
<reference evidence="9 10" key="1">
    <citation type="submission" date="2016-07" db="EMBL/GenBank/DDBJ databases">
        <title>Pervasive Adenine N6-methylation of Active Genes in Fungi.</title>
        <authorList>
            <consortium name="DOE Joint Genome Institute"/>
            <person name="Mondo S.J."/>
            <person name="Dannebaum R.O."/>
            <person name="Kuo R.C."/>
            <person name="Labutti K."/>
            <person name="Haridas S."/>
            <person name="Kuo A."/>
            <person name="Salamov A."/>
            <person name="Ahrendt S.R."/>
            <person name="Lipzen A."/>
            <person name="Sullivan W."/>
            <person name="Andreopoulos W.B."/>
            <person name="Clum A."/>
            <person name="Lindquist E."/>
            <person name="Daum C."/>
            <person name="Ramamoorthy G.K."/>
            <person name="Gryganskyi A."/>
            <person name="Culley D."/>
            <person name="Magnuson J.K."/>
            <person name="James T.Y."/>
            <person name="O'Malley M.A."/>
            <person name="Stajich J.E."/>
            <person name="Spatafora J.W."/>
            <person name="Visel A."/>
            <person name="Grigoriev I.V."/>
        </authorList>
    </citation>
    <scope>NUCLEOTIDE SEQUENCE [LARGE SCALE GENOMIC DNA]</scope>
    <source>
        <strain evidence="9 10">CBS 129021</strain>
    </source>
</reference>
<accession>A0A1Y2DKS0</accession>
<proteinExistence type="predicted"/>
<dbReference type="InterPro" id="IPR036864">
    <property type="entry name" value="Zn2-C6_fun-type_DNA-bd_sf"/>
</dbReference>
<dbReference type="Gene3D" id="4.10.240.10">
    <property type="entry name" value="Zn(2)-C6 fungal-type DNA-binding domain"/>
    <property type="match status" value="1"/>
</dbReference>
<evidence type="ECO:0000259" key="8">
    <source>
        <dbReference type="PROSITE" id="PS50048"/>
    </source>
</evidence>
<dbReference type="CDD" id="cd00067">
    <property type="entry name" value="GAL4"/>
    <property type="match status" value="1"/>
</dbReference>
<dbReference type="SMART" id="SM00066">
    <property type="entry name" value="GAL4"/>
    <property type="match status" value="1"/>
</dbReference>
<dbReference type="Pfam" id="PF00172">
    <property type="entry name" value="Zn_clus"/>
    <property type="match status" value="1"/>
</dbReference>
<evidence type="ECO:0000256" key="2">
    <source>
        <dbReference type="ARBA" id="ARBA00022833"/>
    </source>
</evidence>
<evidence type="ECO:0000256" key="6">
    <source>
        <dbReference type="ARBA" id="ARBA00023242"/>
    </source>
</evidence>
<organism evidence="9 10">
    <name type="scientific">Pseudomassariella vexata</name>
    <dbReference type="NCBI Taxonomy" id="1141098"/>
    <lineage>
        <taxon>Eukaryota</taxon>
        <taxon>Fungi</taxon>
        <taxon>Dikarya</taxon>
        <taxon>Ascomycota</taxon>
        <taxon>Pezizomycotina</taxon>
        <taxon>Sordariomycetes</taxon>
        <taxon>Xylariomycetidae</taxon>
        <taxon>Amphisphaeriales</taxon>
        <taxon>Pseudomassariaceae</taxon>
        <taxon>Pseudomassariella</taxon>
    </lineage>
</organism>
<evidence type="ECO:0000313" key="9">
    <source>
        <dbReference type="EMBL" id="ORY59726.1"/>
    </source>
</evidence>
<dbReference type="InParanoid" id="A0A1Y2DKS0"/>
<dbReference type="GO" id="GO:0008270">
    <property type="term" value="F:zinc ion binding"/>
    <property type="evidence" value="ECO:0007669"/>
    <property type="project" value="InterPro"/>
</dbReference>
<dbReference type="GO" id="GO:0003677">
    <property type="term" value="F:DNA binding"/>
    <property type="evidence" value="ECO:0007669"/>
    <property type="project" value="UniProtKB-KW"/>
</dbReference>
<dbReference type="GeneID" id="63777219"/>
<dbReference type="STRING" id="1141098.A0A1Y2DKS0"/>
<keyword evidence="5" id="KW-0804">Transcription</keyword>
<evidence type="ECO:0000256" key="1">
    <source>
        <dbReference type="ARBA" id="ARBA00022723"/>
    </source>
</evidence>
<feature type="region of interest" description="Disordered" evidence="7">
    <location>
        <begin position="1"/>
        <end position="20"/>
    </location>
</feature>
<dbReference type="PROSITE" id="PS50048">
    <property type="entry name" value="ZN2_CY6_FUNGAL_2"/>
    <property type="match status" value="1"/>
</dbReference>
<sequence length="588" mass="65546">MMSGRCAQSSQSKAKGPRGRVKVKSGCSTCKIRKVKCDEGRPCCKRCIGTGRICDGYGIWGGGGNGYGQRRTGPKDSNTDPPPKLAVTISPTVLVDDDQGYFEWFRYRTALKLPGAFVSAFWDTLVLQASSSEPAVLHAALALSATHKKEVVGILGHGKEKSSSDGDETFALRQYSKAITRLQAPFLANNKASVRVALITCAIFICLEYIRGHYRTGHIHLLNGLKLLRELQFYTASSPSHDASSGSPRLDSVDECLLETFSRLYTQAKMLEQSLPRVAAFLDTTVSKPLGLTFLSTQQAKLQLQQVLNGVTHLSEQFCPTTNRQEEAATTICPPELVKVQIRIKDELRVWLETYKASHARLQLDPTSADAYAYRLLLIHYTLIQIMAATCLPQASGESRFDAHNTDFAVIIARTIDFFQFLSSRSTGSASMLDPPPDSTQGSRSPYTSELGCIPPLYYTAIKCRVHRVRLHAIRLLENSPHREGIWDAMLAARIARQVMQLEEEDVYDDPNMFHDDFPLSSTPGEEHLSMPTIPEVYRIQDVQVVLPDDPMENVVLKCRRRRYDGSFETLVREFEVVSQSWMKGRGV</sequence>
<evidence type="ECO:0000256" key="3">
    <source>
        <dbReference type="ARBA" id="ARBA00023015"/>
    </source>
</evidence>
<dbReference type="OrthoDB" id="3172332at2759"/>
<dbReference type="InterPro" id="IPR001138">
    <property type="entry name" value="Zn2Cys6_DnaBD"/>
</dbReference>
<dbReference type="PANTHER" id="PTHR36206:SF16">
    <property type="entry name" value="TRANSCRIPTION FACTOR DOMAIN-CONTAINING PROTEIN-RELATED"/>
    <property type="match status" value="1"/>
</dbReference>
<dbReference type="InterPro" id="IPR021858">
    <property type="entry name" value="Fun_TF"/>
</dbReference>
<evidence type="ECO:0000313" key="10">
    <source>
        <dbReference type="Proteomes" id="UP000193689"/>
    </source>
</evidence>
<keyword evidence="3" id="KW-0805">Transcription regulation</keyword>
<evidence type="ECO:0000256" key="5">
    <source>
        <dbReference type="ARBA" id="ARBA00023163"/>
    </source>
</evidence>
<dbReference type="PANTHER" id="PTHR36206">
    <property type="entry name" value="ASPERCRYPTIN BIOSYNTHESIS CLUSTER-SPECIFIC TRANSCRIPTION REGULATOR ATNN-RELATED"/>
    <property type="match status" value="1"/>
</dbReference>
<dbReference type="SUPFAM" id="SSF57701">
    <property type="entry name" value="Zn2/Cys6 DNA-binding domain"/>
    <property type="match status" value="1"/>
</dbReference>